<evidence type="ECO:0000256" key="1">
    <source>
        <dbReference type="ARBA" id="ARBA00004123"/>
    </source>
</evidence>
<dbReference type="Pfam" id="PF02961">
    <property type="entry name" value="SAM_BAF"/>
    <property type="match status" value="1"/>
</dbReference>
<dbReference type="SUPFAM" id="SSF47798">
    <property type="entry name" value="Barrier-to-autointegration factor, BAF"/>
    <property type="match status" value="1"/>
</dbReference>
<dbReference type="InterPro" id="IPR004122">
    <property type="entry name" value="BAF_prot"/>
</dbReference>
<dbReference type="PANTHER" id="PTHR47507:SF6">
    <property type="entry name" value="BARRIER-TO-AUTOINTEGRATION FACTOR"/>
    <property type="match status" value="1"/>
</dbReference>
<protein>
    <submittedName>
        <fullName evidence="4">Barrier-to-autointegration factor-like</fullName>
    </submittedName>
</protein>
<reference evidence="4" key="1">
    <citation type="submission" date="2025-08" db="UniProtKB">
        <authorList>
            <consortium name="RefSeq"/>
        </authorList>
    </citation>
    <scope>IDENTIFICATION</scope>
    <source>
        <strain evidence="4">15112-1751.03</strain>
        <tissue evidence="4">Whole Adult</tissue>
    </source>
</reference>
<dbReference type="InterPro" id="IPR051387">
    <property type="entry name" value="BAF"/>
</dbReference>
<keyword evidence="3" id="KW-1185">Reference proteome</keyword>
<dbReference type="GO" id="GO:0003677">
    <property type="term" value="F:DNA binding"/>
    <property type="evidence" value="ECO:0007669"/>
    <property type="project" value="InterPro"/>
</dbReference>
<comment type="subcellular location">
    <subcellularLocation>
        <location evidence="1">Nucleus</location>
    </subcellularLocation>
</comment>
<proteinExistence type="predicted"/>
<dbReference type="Proteomes" id="UP000515160">
    <property type="component" value="Chromosome 2L"/>
</dbReference>
<evidence type="ECO:0000313" key="4">
    <source>
        <dbReference type="RefSeq" id="XP_034098943.1"/>
    </source>
</evidence>
<sequence>MNRDYPSTSQKQRDFMEPMGDKLVTRLPGIGETLGDRMTNAGYQKASQVLGQYLAVDQNRQEFGHFMKDTCNANTKQSSDCYNGLKEWTREFL</sequence>
<dbReference type="RefSeq" id="XP_034098943.1">
    <property type="nucleotide sequence ID" value="XM_034243052.2"/>
</dbReference>
<dbReference type="InterPro" id="IPR036617">
    <property type="entry name" value="BAF_sf"/>
</dbReference>
<evidence type="ECO:0000256" key="2">
    <source>
        <dbReference type="ARBA" id="ARBA00023242"/>
    </source>
</evidence>
<keyword evidence="2" id="KW-0539">Nucleus</keyword>
<dbReference type="PANTHER" id="PTHR47507">
    <property type="entry name" value="BARRIER TO AUTOINTEGRATION FACTOR 2"/>
    <property type="match status" value="1"/>
</dbReference>
<dbReference type="SMART" id="SM01023">
    <property type="entry name" value="BAF"/>
    <property type="match status" value="1"/>
</dbReference>
<dbReference type="GO" id="GO:0000793">
    <property type="term" value="C:condensed chromosome"/>
    <property type="evidence" value="ECO:0007669"/>
    <property type="project" value="TreeGrafter"/>
</dbReference>
<name>A0A6P8WI44_DROAB</name>
<organism evidence="3 4">
    <name type="scientific">Drosophila albomicans</name>
    <name type="common">Fruit fly</name>
    <dbReference type="NCBI Taxonomy" id="7291"/>
    <lineage>
        <taxon>Eukaryota</taxon>
        <taxon>Metazoa</taxon>
        <taxon>Ecdysozoa</taxon>
        <taxon>Arthropoda</taxon>
        <taxon>Hexapoda</taxon>
        <taxon>Insecta</taxon>
        <taxon>Pterygota</taxon>
        <taxon>Neoptera</taxon>
        <taxon>Endopterygota</taxon>
        <taxon>Diptera</taxon>
        <taxon>Brachycera</taxon>
        <taxon>Muscomorpha</taxon>
        <taxon>Ephydroidea</taxon>
        <taxon>Drosophilidae</taxon>
        <taxon>Drosophila</taxon>
    </lineage>
</organism>
<dbReference type="OrthoDB" id="9997163at2759"/>
<gene>
    <name evidence="4" type="primary">LOC117564342</name>
</gene>
<dbReference type="GO" id="GO:0051276">
    <property type="term" value="P:chromosome organization"/>
    <property type="evidence" value="ECO:0007669"/>
    <property type="project" value="TreeGrafter"/>
</dbReference>
<dbReference type="Gene3D" id="1.10.150.40">
    <property type="entry name" value="Barrier-to-autointegration factor, BAF"/>
    <property type="match status" value="1"/>
</dbReference>
<accession>A0A6P8WI44</accession>
<dbReference type="GeneID" id="117564342"/>
<dbReference type="AlphaFoldDB" id="A0A6P8WI44"/>
<dbReference type="GO" id="GO:0005634">
    <property type="term" value="C:nucleus"/>
    <property type="evidence" value="ECO:0007669"/>
    <property type="project" value="UniProtKB-SubCell"/>
</dbReference>
<evidence type="ECO:0000313" key="3">
    <source>
        <dbReference type="Proteomes" id="UP000515160"/>
    </source>
</evidence>